<organism evidence="1 2">
    <name type="scientific">Candidatus Avisuccinivibrio stercorigallinarum</name>
    <dbReference type="NCBI Taxonomy" id="2840704"/>
    <lineage>
        <taxon>Bacteria</taxon>
        <taxon>Pseudomonadati</taxon>
        <taxon>Pseudomonadota</taxon>
        <taxon>Gammaproteobacteria</taxon>
        <taxon>Aeromonadales</taxon>
        <taxon>Succinivibrionaceae</taxon>
        <taxon>Succinivibrionaceae incertae sedis</taxon>
        <taxon>Candidatus Avisuccinivibrio</taxon>
    </lineage>
</organism>
<accession>A0A9D9DAK5</accession>
<dbReference type="Pfam" id="PF13189">
    <property type="entry name" value="Cytidylate_kin2"/>
    <property type="match status" value="1"/>
</dbReference>
<dbReference type="EMBL" id="JADINH010000152">
    <property type="protein sequence ID" value="MBO8416156.1"/>
    <property type="molecule type" value="Genomic_DNA"/>
</dbReference>
<sequence length="193" mass="22106">MQYVITISREFGSGGHLIAEKAAGRLNIEFLDRKIIEQLASKTGIAEHKLDAHATHGERFWQRNKMLFNAGAYDLNQEIFKEQKAIIREHAQAHSCLILGRSADSILADFEHVLNVYIYAPLSWRREQVKEFYKLDDDDALALIKRMDAQRQDYRHFFGHKTDRAHLKLDSSKFGIDGSVELICSAATGLFEL</sequence>
<name>A0A9D9DAK5_9GAMM</name>
<keyword evidence="1" id="KW-0418">Kinase</keyword>
<dbReference type="InterPro" id="IPR027417">
    <property type="entry name" value="P-loop_NTPase"/>
</dbReference>
<dbReference type="Gene3D" id="3.40.50.300">
    <property type="entry name" value="P-loop containing nucleotide triphosphate hydrolases"/>
    <property type="match status" value="1"/>
</dbReference>
<evidence type="ECO:0000313" key="2">
    <source>
        <dbReference type="Proteomes" id="UP000823631"/>
    </source>
</evidence>
<reference evidence="1" key="1">
    <citation type="submission" date="2020-10" db="EMBL/GenBank/DDBJ databases">
        <authorList>
            <person name="Gilroy R."/>
        </authorList>
    </citation>
    <scope>NUCLEOTIDE SEQUENCE</scope>
    <source>
        <strain evidence="1">17213</strain>
    </source>
</reference>
<proteinExistence type="predicted"/>
<dbReference type="AlphaFoldDB" id="A0A9D9DAK5"/>
<comment type="caution">
    <text evidence="1">The sequence shown here is derived from an EMBL/GenBank/DDBJ whole genome shotgun (WGS) entry which is preliminary data.</text>
</comment>
<reference evidence="1" key="2">
    <citation type="journal article" date="2021" name="PeerJ">
        <title>Extensive microbial diversity within the chicken gut microbiome revealed by metagenomics and culture.</title>
        <authorList>
            <person name="Gilroy R."/>
            <person name="Ravi A."/>
            <person name="Getino M."/>
            <person name="Pursley I."/>
            <person name="Horton D.L."/>
            <person name="Alikhan N.F."/>
            <person name="Baker D."/>
            <person name="Gharbi K."/>
            <person name="Hall N."/>
            <person name="Watson M."/>
            <person name="Adriaenssens E.M."/>
            <person name="Foster-Nyarko E."/>
            <person name="Jarju S."/>
            <person name="Secka A."/>
            <person name="Antonio M."/>
            <person name="Oren A."/>
            <person name="Chaudhuri R.R."/>
            <person name="La Ragione R."/>
            <person name="Hildebrand F."/>
            <person name="Pallen M.J."/>
        </authorList>
    </citation>
    <scope>NUCLEOTIDE SEQUENCE</scope>
    <source>
        <strain evidence="1">17213</strain>
    </source>
</reference>
<protein>
    <submittedName>
        <fullName evidence="1">Cytidylate kinase-like family protein</fullName>
    </submittedName>
</protein>
<dbReference type="GO" id="GO:0016301">
    <property type="term" value="F:kinase activity"/>
    <property type="evidence" value="ECO:0007669"/>
    <property type="project" value="UniProtKB-KW"/>
</dbReference>
<keyword evidence="1" id="KW-0808">Transferase</keyword>
<evidence type="ECO:0000313" key="1">
    <source>
        <dbReference type="EMBL" id="MBO8416156.1"/>
    </source>
</evidence>
<dbReference type="SUPFAM" id="SSF52540">
    <property type="entry name" value="P-loop containing nucleoside triphosphate hydrolases"/>
    <property type="match status" value="1"/>
</dbReference>
<gene>
    <name evidence="1" type="ORF">IAB19_07250</name>
</gene>
<dbReference type="Proteomes" id="UP000823631">
    <property type="component" value="Unassembled WGS sequence"/>
</dbReference>